<dbReference type="STRING" id="582675.SAMN05192565_10979"/>
<name>A0A1I2UEQ5_9HYPH</name>
<evidence type="ECO:0000313" key="2">
    <source>
        <dbReference type="EMBL" id="SFG73336.1"/>
    </source>
</evidence>
<evidence type="ECO:0000313" key="3">
    <source>
        <dbReference type="Proteomes" id="UP000199229"/>
    </source>
</evidence>
<dbReference type="Proteomes" id="UP000199229">
    <property type="component" value="Unassembled WGS sequence"/>
</dbReference>
<protein>
    <recommendedName>
        <fullName evidence="4">Spermidine synthase</fullName>
    </recommendedName>
</protein>
<dbReference type="AlphaFoldDB" id="A0A1I2UEQ5"/>
<accession>A0A1I2UEQ5</accession>
<proteinExistence type="predicted"/>
<evidence type="ECO:0000256" key="1">
    <source>
        <dbReference type="ARBA" id="ARBA00023115"/>
    </source>
</evidence>
<keyword evidence="1" id="KW-0620">Polyamine biosynthesis</keyword>
<organism evidence="2 3">
    <name type="scientific">Methylobacterium gossipiicola</name>
    <dbReference type="NCBI Taxonomy" id="582675"/>
    <lineage>
        <taxon>Bacteria</taxon>
        <taxon>Pseudomonadati</taxon>
        <taxon>Pseudomonadota</taxon>
        <taxon>Alphaproteobacteria</taxon>
        <taxon>Hyphomicrobiales</taxon>
        <taxon>Methylobacteriaceae</taxon>
        <taxon>Methylobacterium</taxon>
    </lineage>
</organism>
<gene>
    <name evidence="2" type="ORF">SAMN05192565_10979</name>
</gene>
<keyword evidence="3" id="KW-1185">Reference proteome</keyword>
<dbReference type="PANTHER" id="PTHR43317">
    <property type="entry name" value="THERMOSPERMINE SYNTHASE ACAULIS5"/>
    <property type="match status" value="1"/>
</dbReference>
<dbReference type="RefSeq" id="WP_091971429.1">
    <property type="nucleotide sequence ID" value="NZ_FOPM01000009.1"/>
</dbReference>
<dbReference type="EMBL" id="FOPM01000009">
    <property type="protein sequence ID" value="SFG73336.1"/>
    <property type="molecule type" value="Genomic_DNA"/>
</dbReference>
<dbReference type="SUPFAM" id="SSF53335">
    <property type="entry name" value="S-adenosyl-L-methionine-dependent methyltransferases"/>
    <property type="match status" value="1"/>
</dbReference>
<dbReference type="InterPro" id="IPR029063">
    <property type="entry name" value="SAM-dependent_MTases_sf"/>
</dbReference>
<evidence type="ECO:0008006" key="4">
    <source>
        <dbReference type="Google" id="ProtNLM"/>
    </source>
</evidence>
<dbReference type="GO" id="GO:0006596">
    <property type="term" value="P:polyamine biosynthetic process"/>
    <property type="evidence" value="ECO:0007669"/>
    <property type="project" value="UniProtKB-KW"/>
</dbReference>
<sequence length="228" mass="23959">MTPWVVLDTAPIPGTDGERLRLLQRGHEFSIQLGHNELMNSRLSGSEEALATLSAARIGGRARARVLVGGYGMGFTLRAGLDALGPDATLVVAELVPAVLAWGRGPLAHIAKEALSDPRVEAREGDVAALIRSASGAYDAILLDVDNGPDGLTRAGNDRLYEAAGLAAARGALRPGGVLAVWSAHPDEAFTQRLGRAGFAVETVPVRAGRGRGARHTIWLATRPERGR</sequence>
<dbReference type="Gene3D" id="3.40.50.150">
    <property type="entry name" value="Vaccinia Virus protein VP39"/>
    <property type="match status" value="1"/>
</dbReference>
<dbReference type="OrthoDB" id="9793351at2"/>
<reference evidence="3" key="1">
    <citation type="submission" date="2016-10" db="EMBL/GenBank/DDBJ databases">
        <authorList>
            <person name="Varghese N."/>
            <person name="Submissions S."/>
        </authorList>
    </citation>
    <scope>NUCLEOTIDE SEQUENCE [LARGE SCALE GENOMIC DNA]</scope>
    <source>
        <strain evidence="3">Gh-105</strain>
    </source>
</reference>
<dbReference type="PANTHER" id="PTHR43317:SF3">
    <property type="entry name" value="BLR2883 PROTEIN"/>
    <property type="match status" value="1"/>
</dbReference>